<sequence>MGIKGASRNSMSLQCDAVLHAAPRLFHKHQDSAR</sequence>
<reference evidence="1" key="1">
    <citation type="submission" date="2014-11" db="EMBL/GenBank/DDBJ databases">
        <authorList>
            <person name="Amaro Gonzalez C."/>
        </authorList>
    </citation>
    <scope>NUCLEOTIDE SEQUENCE</scope>
</reference>
<protein>
    <submittedName>
        <fullName evidence="1">Uncharacterized protein</fullName>
    </submittedName>
</protein>
<proteinExistence type="predicted"/>
<organism evidence="1">
    <name type="scientific">Anguilla anguilla</name>
    <name type="common">European freshwater eel</name>
    <name type="synonym">Muraena anguilla</name>
    <dbReference type="NCBI Taxonomy" id="7936"/>
    <lineage>
        <taxon>Eukaryota</taxon>
        <taxon>Metazoa</taxon>
        <taxon>Chordata</taxon>
        <taxon>Craniata</taxon>
        <taxon>Vertebrata</taxon>
        <taxon>Euteleostomi</taxon>
        <taxon>Actinopterygii</taxon>
        <taxon>Neopterygii</taxon>
        <taxon>Teleostei</taxon>
        <taxon>Anguilliformes</taxon>
        <taxon>Anguillidae</taxon>
        <taxon>Anguilla</taxon>
    </lineage>
</organism>
<dbReference type="EMBL" id="GBXM01007683">
    <property type="protein sequence ID" value="JAI00895.1"/>
    <property type="molecule type" value="Transcribed_RNA"/>
</dbReference>
<reference evidence="1" key="2">
    <citation type="journal article" date="2015" name="Fish Shellfish Immunol.">
        <title>Early steps in the European eel (Anguilla anguilla)-Vibrio vulnificus interaction in the gills: Role of the RtxA13 toxin.</title>
        <authorList>
            <person name="Callol A."/>
            <person name="Pajuelo D."/>
            <person name="Ebbesson L."/>
            <person name="Teles M."/>
            <person name="MacKenzie S."/>
            <person name="Amaro C."/>
        </authorList>
    </citation>
    <scope>NUCLEOTIDE SEQUENCE</scope>
</reference>
<dbReference type="AlphaFoldDB" id="A0A0E9XE40"/>
<name>A0A0E9XE40_ANGAN</name>
<evidence type="ECO:0000313" key="1">
    <source>
        <dbReference type="EMBL" id="JAI00895.1"/>
    </source>
</evidence>
<accession>A0A0E9XE40</accession>